<dbReference type="Pfam" id="PF13439">
    <property type="entry name" value="Glyco_transf_4"/>
    <property type="match status" value="1"/>
</dbReference>
<evidence type="ECO:0000259" key="1">
    <source>
        <dbReference type="Pfam" id="PF00534"/>
    </source>
</evidence>
<keyword evidence="4" id="KW-1185">Reference proteome</keyword>
<feature type="domain" description="Glycosyltransferase subfamily 4-like N-terminal" evidence="2">
    <location>
        <begin position="22"/>
        <end position="158"/>
    </location>
</feature>
<reference evidence="3 4" key="1">
    <citation type="submission" date="2019-04" db="EMBL/GenBank/DDBJ databases">
        <title>Lewinella litorea sp. nov., isolated from a marine sand.</title>
        <authorList>
            <person name="Yoon J.-H."/>
        </authorList>
    </citation>
    <scope>NUCLEOTIDE SEQUENCE [LARGE SCALE GENOMIC DNA]</scope>
    <source>
        <strain evidence="3 4">HSMS-39</strain>
    </source>
</reference>
<dbReference type="EMBL" id="SRSF01000001">
    <property type="protein sequence ID" value="THH41759.1"/>
    <property type="molecule type" value="Genomic_DNA"/>
</dbReference>
<dbReference type="PANTHER" id="PTHR12526">
    <property type="entry name" value="GLYCOSYLTRANSFERASE"/>
    <property type="match status" value="1"/>
</dbReference>
<protein>
    <submittedName>
        <fullName evidence="3">Glycosyltransferase family 4 protein</fullName>
    </submittedName>
</protein>
<name>A0A4S4NP11_9BACT</name>
<dbReference type="Gene3D" id="3.40.50.2000">
    <property type="entry name" value="Glycogen Phosphorylase B"/>
    <property type="match status" value="2"/>
</dbReference>
<evidence type="ECO:0000259" key="2">
    <source>
        <dbReference type="Pfam" id="PF13439"/>
    </source>
</evidence>
<evidence type="ECO:0000313" key="4">
    <source>
        <dbReference type="Proteomes" id="UP000308528"/>
    </source>
</evidence>
<dbReference type="PANTHER" id="PTHR12526:SF595">
    <property type="entry name" value="BLL5217 PROTEIN"/>
    <property type="match status" value="1"/>
</dbReference>
<organism evidence="3 4">
    <name type="scientific">Neolewinella litorea</name>
    <dbReference type="NCBI Taxonomy" id="2562452"/>
    <lineage>
        <taxon>Bacteria</taxon>
        <taxon>Pseudomonadati</taxon>
        <taxon>Bacteroidota</taxon>
        <taxon>Saprospiria</taxon>
        <taxon>Saprospirales</taxon>
        <taxon>Lewinellaceae</taxon>
        <taxon>Neolewinella</taxon>
    </lineage>
</organism>
<dbReference type="Proteomes" id="UP000308528">
    <property type="component" value="Unassembled WGS sequence"/>
</dbReference>
<dbReference type="AlphaFoldDB" id="A0A4S4NP11"/>
<comment type="caution">
    <text evidence="3">The sequence shown here is derived from an EMBL/GenBank/DDBJ whole genome shotgun (WGS) entry which is preliminary data.</text>
</comment>
<proteinExistence type="predicted"/>
<dbReference type="CDD" id="cd03802">
    <property type="entry name" value="GT4_AviGT4-like"/>
    <property type="match status" value="1"/>
</dbReference>
<gene>
    <name evidence="3" type="ORF">E4021_03990</name>
</gene>
<feature type="domain" description="Glycosyl transferase family 1" evidence="1">
    <location>
        <begin position="168"/>
        <end position="295"/>
    </location>
</feature>
<dbReference type="SUPFAM" id="SSF53756">
    <property type="entry name" value="UDP-Glycosyltransferase/glycogen phosphorylase"/>
    <property type="match status" value="1"/>
</dbReference>
<dbReference type="OrthoDB" id="9801573at2"/>
<keyword evidence="3" id="KW-0808">Transferase</keyword>
<accession>A0A4S4NP11</accession>
<dbReference type="InterPro" id="IPR001296">
    <property type="entry name" value="Glyco_trans_1"/>
</dbReference>
<sequence>MRVAMLAPIAWATPPAAYGPWEQVTSHLTEGLVKRGIDVTLFATGTSRTAGKLVATVAAGYAERGGQDPKVLEHLHIGQVMRAARDFDIVHNQFDFMPLGYSPLISPPMVTTVHGFSSEHIVPVYQEYNDTTDYVSISDSNRDRRLDYIATVYNGVDTTQFTFRDQPGHYLLYFGRIHPDKGASEAIAIARRAKMPLWIAGLIQDQRYFEERVAPHIDDERVRYLGNVGPEDRDRILGGAHALLHPISFDEPFGLSVAESMMTGTPVVAFNRGAMPELIDQGRTGYLTDSIEEAADLVGCVTDLDRFFVADTARERFSVERMVDNYIDVYQTMLARA</sequence>
<dbReference type="Pfam" id="PF00534">
    <property type="entry name" value="Glycos_transf_1"/>
    <property type="match status" value="1"/>
</dbReference>
<dbReference type="GO" id="GO:0016757">
    <property type="term" value="F:glycosyltransferase activity"/>
    <property type="evidence" value="ECO:0007669"/>
    <property type="project" value="InterPro"/>
</dbReference>
<dbReference type="InterPro" id="IPR028098">
    <property type="entry name" value="Glyco_trans_4-like_N"/>
</dbReference>
<evidence type="ECO:0000313" key="3">
    <source>
        <dbReference type="EMBL" id="THH41759.1"/>
    </source>
</evidence>